<comment type="caution">
    <text evidence="11">The sequence shown here is derived from an EMBL/GenBank/DDBJ whole genome shotgun (WGS) entry which is preliminary data.</text>
</comment>
<reference evidence="11 12" key="1">
    <citation type="journal article" date="2023" name="Elife">
        <title>Identification of key yeast species and microbe-microbe interactions impacting larval growth of Drosophila in the wild.</title>
        <authorList>
            <person name="Mure A."/>
            <person name="Sugiura Y."/>
            <person name="Maeda R."/>
            <person name="Honda K."/>
            <person name="Sakurai N."/>
            <person name="Takahashi Y."/>
            <person name="Watada M."/>
            <person name="Katoh T."/>
            <person name="Gotoh A."/>
            <person name="Gotoh Y."/>
            <person name="Taniguchi I."/>
            <person name="Nakamura K."/>
            <person name="Hayashi T."/>
            <person name="Katayama T."/>
            <person name="Uemura T."/>
            <person name="Hattori Y."/>
        </authorList>
    </citation>
    <scope>NUCLEOTIDE SEQUENCE [LARGE SCALE GENOMIC DNA]</scope>
    <source>
        <strain evidence="11 12">SC-9</strain>
    </source>
</reference>
<keyword evidence="8 10" id="KW-1133">Transmembrane helix</keyword>
<dbReference type="GeneID" id="90070860"/>
<feature type="transmembrane region" description="Helical" evidence="10">
    <location>
        <begin position="180"/>
        <end position="201"/>
    </location>
</feature>
<comment type="subcellular location">
    <subcellularLocation>
        <location evidence="1">Endoplasmic reticulum membrane</location>
        <topology evidence="1">Multi-pass membrane protein</topology>
    </subcellularLocation>
</comment>
<comment type="pathway">
    <text evidence="2">Glycolipid biosynthesis; glycosylphosphatidylinositol-anchor biosynthesis.</text>
</comment>
<gene>
    <name evidence="11" type="ORF">DASC09_002060</name>
</gene>
<dbReference type="GO" id="GO:0005789">
    <property type="term" value="C:endoplasmic reticulum membrane"/>
    <property type="evidence" value="ECO:0007669"/>
    <property type="project" value="UniProtKB-SubCell"/>
</dbReference>
<evidence type="ECO:0000313" key="12">
    <source>
        <dbReference type="Proteomes" id="UP001360560"/>
    </source>
</evidence>
<dbReference type="Pfam" id="PF06699">
    <property type="entry name" value="PIG-F"/>
    <property type="match status" value="1"/>
</dbReference>
<comment type="similarity">
    <text evidence="3">Belongs to the PIGF family.</text>
</comment>
<keyword evidence="9 10" id="KW-0472">Membrane</keyword>
<proteinExistence type="inferred from homology"/>
<keyword evidence="12" id="KW-1185">Reference proteome</keyword>
<dbReference type="EMBL" id="BTFZ01000001">
    <property type="protein sequence ID" value="GMM32881.1"/>
    <property type="molecule type" value="Genomic_DNA"/>
</dbReference>
<sequence>MNNISEKSKAGMGLKKGTSIKKSVTWGDVDDGDSKNLATGAEPTSPTLKSKLHSATPMIQFKFYNIPFQSLGIIYYLLYVDYQSLIKYDTINFTLLKALPLTYFGQLLWLSTFSVAVPISEKKRSTTTTTTTTATRTKRLDLSPSLVFAATLAALLSSVVIYAVAVLLGSPILAFQSQTLLFSLHLSMLVTFPLIMVYQFNSNHWCNLIVELSNWKFLLKNSVYLVALASALGGWAGVLTIPLDWDRDWQMYPISLVIGAYLGSLVGGVLCFIGSFVPV</sequence>
<evidence type="ECO:0000256" key="6">
    <source>
        <dbReference type="ARBA" id="ARBA00022692"/>
    </source>
</evidence>
<evidence type="ECO:0000256" key="4">
    <source>
        <dbReference type="ARBA" id="ARBA00020927"/>
    </source>
</evidence>
<evidence type="ECO:0000313" key="11">
    <source>
        <dbReference type="EMBL" id="GMM32881.1"/>
    </source>
</evidence>
<organism evidence="11 12">
    <name type="scientific">Saccharomycopsis crataegensis</name>
    <dbReference type="NCBI Taxonomy" id="43959"/>
    <lineage>
        <taxon>Eukaryota</taxon>
        <taxon>Fungi</taxon>
        <taxon>Dikarya</taxon>
        <taxon>Ascomycota</taxon>
        <taxon>Saccharomycotina</taxon>
        <taxon>Saccharomycetes</taxon>
        <taxon>Saccharomycopsidaceae</taxon>
        <taxon>Saccharomycopsis</taxon>
    </lineage>
</organism>
<feature type="transmembrane region" description="Helical" evidence="10">
    <location>
        <begin position="254"/>
        <end position="277"/>
    </location>
</feature>
<feature type="transmembrane region" description="Helical" evidence="10">
    <location>
        <begin position="222"/>
        <end position="242"/>
    </location>
</feature>
<feature type="transmembrane region" description="Helical" evidence="10">
    <location>
        <begin position="61"/>
        <end position="78"/>
    </location>
</feature>
<dbReference type="Proteomes" id="UP001360560">
    <property type="component" value="Unassembled WGS sequence"/>
</dbReference>
<keyword evidence="7" id="KW-0256">Endoplasmic reticulum</keyword>
<protein>
    <recommendedName>
        <fullName evidence="4">Glycosylphosphatidylinositol anchor biosynthesis protein 11</fullName>
    </recommendedName>
</protein>
<evidence type="ECO:0000256" key="3">
    <source>
        <dbReference type="ARBA" id="ARBA00007978"/>
    </source>
</evidence>
<accession>A0AAV5QE77</accession>
<keyword evidence="5" id="KW-0337">GPI-anchor biosynthesis</keyword>
<dbReference type="GO" id="GO:0006506">
    <property type="term" value="P:GPI anchor biosynthetic process"/>
    <property type="evidence" value="ECO:0007669"/>
    <property type="project" value="UniProtKB-KW"/>
</dbReference>
<evidence type="ECO:0000256" key="7">
    <source>
        <dbReference type="ARBA" id="ARBA00022824"/>
    </source>
</evidence>
<keyword evidence="6 10" id="KW-0812">Transmembrane</keyword>
<name>A0AAV5QE77_9ASCO</name>
<dbReference type="InterPro" id="IPR009580">
    <property type="entry name" value="GPI_biosynthesis_protein_Pig-F"/>
</dbReference>
<evidence type="ECO:0000256" key="2">
    <source>
        <dbReference type="ARBA" id="ARBA00004687"/>
    </source>
</evidence>
<evidence type="ECO:0000256" key="9">
    <source>
        <dbReference type="ARBA" id="ARBA00023136"/>
    </source>
</evidence>
<evidence type="ECO:0000256" key="10">
    <source>
        <dbReference type="SAM" id="Phobius"/>
    </source>
</evidence>
<dbReference type="RefSeq" id="XP_064849881.1">
    <property type="nucleotide sequence ID" value="XM_064993809.1"/>
</dbReference>
<evidence type="ECO:0000256" key="8">
    <source>
        <dbReference type="ARBA" id="ARBA00022989"/>
    </source>
</evidence>
<evidence type="ECO:0000256" key="5">
    <source>
        <dbReference type="ARBA" id="ARBA00022502"/>
    </source>
</evidence>
<evidence type="ECO:0000256" key="1">
    <source>
        <dbReference type="ARBA" id="ARBA00004477"/>
    </source>
</evidence>
<feature type="transmembrane region" description="Helical" evidence="10">
    <location>
        <begin position="98"/>
        <end position="119"/>
    </location>
</feature>
<feature type="transmembrane region" description="Helical" evidence="10">
    <location>
        <begin position="146"/>
        <end position="168"/>
    </location>
</feature>
<dbReference type="AlphaFoldDB" id="A0AAV5QE77"/>